<evidence type="ECO:0000313" key="1">
    <source>
        <dbReference type="EMBL" id="CAE7336638.1"/>
    </source>
</evidence>
<dbReference type="Gene3D" id="1.25.40.20">
    <property type="entry name" value="Ankyrin repeat-containing domain"/>
    <property type="match status" value="1"/>
</dbReference>
<accession>A0A812P487</accession>
<proteinExistence type="predicted"/>
<dbReference type="SUPFAM" id="SSF48403">
    <property type="entry name" value="Ankyrin repeat"/>
    <property type="match status" value="1"/>
</dbReference>
<dbReference type="Proteomes" id="UP000649617">
    <property type="component" value="Unassembled WGS sequence"/>
</dbReference>
<keyword evidence="2" id="KW-1185">Reference proteome</keyword>
<gene>
    <name evidence="1" type="ORF">SPIL2461_LOCUS7884</name>
</gene>
<comment type="caution">
    <text evidence="1">The sequence shown here is derived from an EMBL/GenBank/DDBJ whole genome shotgun (WGS) entry which is preliminary data.</text>
</comment>
<dbReference type="EMBL" id="CAJNIZ010012681">
    <property type="protein sequence ID" value="CAE7336638.1"/>
    <property type="molecule type" value="Genomic_DNA"/>
</dbReference>
<feature type="non-terminal residue" evidence="1">
    <location>
        <position position="50"/>
    </location>
</feature>
<evidence type="ECO:0000313" key="2">
    <source>
        <dbReference type="Proteomes" id="UP000649617"/>
    </source>
</evidence>
<protein>
    <submittedName>
        <fullName evidence="1">Uncharacterized protein</fullName>
    </submittedName>
</protein>
<reference evidence="1" key="1">
    <citation type="submission" date="2021-02" db="EMBL/GenBank/DDBJ databases">
        <authorList>
            <person name="Dougan E. K."/>
            <person name="Rhodes N."/>
            <person name="Thang M."/>
            <person name="Chan C."/>
        </authorList>
    </citation>
    <scope>NUCLEOTIDE SEQUENCE</scope>
</reference>
<sequence>MAAYQGNLEQLEVLLRKGDEDHIFNGDVNMHYTDVNALHMAAMAGHASCV</sequence>
<organism evidence="1 2">
    <name type="scientific">Symbiodinium pilosum</name>
    <name type="common">Dinoflagellate</name>
    <dbReference type="NCBI Taxonomy" id="2952"/>
    <lineage>
        <taxon>Eukaryota</taxon>
        <taxon>Sar</taxon>
        <taxon>Alveolata</taxon>
        <taxon>Dinophyceae</taxon>
        <taxon>Suessiales</taxon>
        <taxon>Symbiodiniaceae</taxon>
        <taxon>Symbiodinium</taxon>
    </lineage>
</organism>
<dbReference type="AlphaFoldDB" id="A0A812P487"/>
<name>A0A812P487_SYMPI</name>
<dbReference type="InterPro" id="IPR036770">
    <property type="entry name" value="Ankyrin_rpt-contain_sf"/>
</dbReference>